<sequence length="84" mass="8686">VTLTNVAYIGASANPDETALSNFTNIPAGTYTLTVLSGTTAIIGPSAVNLREFKNYSIVARGFTSARTSIPSGQTIGATLLLHN</sequence>
<dbReference type="RefSeq" id="WP_409098150.1">
    <property type="nucleotide sequence ID" value="NZ_JBJVNE010000574.1"/>
</dbReference>
<dbReference type="EMBL" id="JBJVNE010000574">
    <property type="protein sequence ID" value="MFM9653911.1"/>
    <property type="molecule type" value="Genomic_DNA"/>
</dbReference>
<proteinExistence type="predicted"/>
<organism evidence="1 2">
    <name type="scientific">Streptomyces galilaeus</name>
    <dbReference type="NCBI Taxonomy" id="33899"/>
    <lineage>
        <taxon>Bacteria</taxon>
        <taxon>Bacillati</taxon>
        <taxon>Actinomycetota</taxon>
        <taxon>Actinomycetes</taxon>
        <taxon>Kitasatosporales</taxon>
        <taxon>Streptomycetaceae</taxon>
        <taxon>Streptomyces</taxon>
    </lineage>
</organism>
<keyword evidence="2" id="KW-1185">Reference proteome</keyword>
<feature type="non-terminal residue" evidence="1">
    <location>
        <position position="1"/>
    </location>
</feature>
<evidence type="ECO:0008006" key="3">
    <source>
        <dbReference type="Google" id="ProtNLM"/>
    </source>
</evidence>
<evidence type="ECO:0000313" key="2">
    <source>
        <dbReference type="Proteomes" id="UP001631993"/>
    </source>
</evidence>
<evidence type="ECO:0000313" key="1">
    <source>
        <dbReference type="EMBL" id="MFM9653911.1"/>
    </source>
</evidence>
<comment type="caution">
    <text evidence="1">The sequence shown here is derived from an EMBL/GenBank/DDBJ whole genome shotgun (WGS) entry which is preliminary data.</text>
</comment>
<dbReference type="Proteomes" id="UP001631993">
    <property type="component" value="Unassembled WGS sequence"/>
</dbReference>
<protein>
    <recommendedName>
        <fullName evidence="3">DUF4397 domain-containing protein</fullName>
    </recommendedName>
</protein>
<accession>A0ABW9IZR4</accession>
<gene>
    <name evidence="1" type="ORF">ACKI1S_49065</name>
</gene>
<name>A0ABW9IZR4_STRGJ</name>
<reference evidence="1 2" key="1">
    <citation type="submission" date="2024-12" db="EMBL/GenBank/DDBJ databases">
        <title>Forecasting of Potato common scab and diversities of Pathogenic streptomyces spp. in china.</title>
        <authorList>
            <person name="Handique U."/>
            <person name="Wu J."/>
        </authorList>
    </citation>
    <scope>NUCLEOTIDE SEQUENCE [LARGE SCALE GENOMIC DNA]</scope>
    <source>
        <strain evidence="1 2">ZRIMU1585</strain>
    </source>
</reference>
<feature type="non-terminal residue" evidence="1">
    <location>
        <position position="84"/>
    </location>
</feature>